<feature type="transmembrane region" description="Helical" evidence="1">
    <location>
        <begin position="103"/>
        <end position="123"/>
    </location>
</feature>
<dbReference type="PANTHER" id="PTHR41282">
    <property type="entry name" value="CONSERVED TRANSMEMBRANE PROTEIN-RELATED"/>
    <property type="match status" value="1"/>
</dbReference>
<proteinExistence type="predicted"/>
<protein>
    <submittedName>
        <fullName evidence="2">Bax inhibitor-1/YccA family protein</fullName>
    </submittedName>
</protein>
<keyword evidence="1" id="KW-0472">Membrane</keyword>
<dbReference type="Proteomes" id="UP001303408">
    <property type="component" value="Chromosome"/>
</dbReference>
<dbReference type="PANTHER" id="PTHR41282:SF1">
    <property type="entry name" value="CONSERVED TRANSMEMBRANE PROTEIN-RELATED"/>
    <property type="match status" value="1"/>
</dbReference>
<dbReference type="EMBL" id="CP134880">
    <property type="protein sequence ID" value="WNM27964.1"/>
    <property type="molecule type" value="Genomic_DNA"/>
</dbReference>
<feature type="transmembrane region" description="Helical" evidence="1">
    <location>
        <begin position="245"/>
        <end position="267"/>
    </location>
</feature>
<dbReference type="Pfam" id="PF12811">
    <property type="entry name" value="BaxI_1"/>
    <property type="match status" value="1"/>
</dbReference>
<evidence type="ECO:0000313" key="2">
    <source>
        <dbReference type="EMBL" id="WNM27964.1"/>
    </source>
</evidence>
<dbReference type="PIRSF" id="PIRSF009160">
    <property type="entry name" value="UCP009160"/>
    <property type="match status" value="1"/>
</dbReference>
<sequence>MANPFFTQSKDFTPEALQRQGEADAQTLQATFDLPAAQPAEIGRMSYEGTILKTFGALILLGIAAAASYMAPVESSYLYMMGAALAGFVVAMIASFRRKGSAALTLVYALLEGVFLGAFTHWIEVALDVPGAGLQALLATGVTFGVTLALYRSGKVRYTPKFQRFLMIGMVSYLVFSLINLGVMLFSSSGNAWGMLTGVTVAGLPLGVIIGVVAVILACMSLIADFDFIERGVKAGAPAHLEWKGAFGLIVTLVWLYTEILRIIAIFNNR</sequence>
<organism evidence="2">
    <name type="scientific">Demequina capsici</name>
    <dbReference type="NCBI Taxonomy" id="3075620"/>
    <lineage>
        <taxon>Bacteria</taxon>
        <taxon>Bacillati</taxon>
        <taxon>Actinomycetota</taxon>
        <taxon>Actinomycetes</taxon>
        <taxon>Micrococcales</taxon>
        <taxon>Demequinaceae</taxon>
        <taxon>Demequina</taxon>
    </lineage>
</organism>
<dbReference type="KEGG" id="dcp:RN607_02885"/>
<keyword evidence="1" id="KW-0812">Transmembrane</keyword>
<dbReference type="InterPro" id="IPR010539">
    <property type="entry name" value="BaxI_1-like"/>
</dbReference>
<keyword evidence="1" id="KW-1133">Transmembrane helix</keyword>
<dbReference type="AlphaFoldDB" id="A0AA96FEC1"/>
<feature type="transmembrane region" description="Helical" evidence="1">
    <location>
        <begin position="165"/>
        <end position="186"/>
    </location>
</feature>
<dbReference type="RefSeq" id="WP_313544205.1">
    <property type="nucleotide sequence ID" value="NZ_CP134880.1"/>
</dbReference>
<feature type="transmembrane region" description="Helical" evidence="1">
    <location>
        <begin position="51"/>
        <end position="71"/>
    </location>
</feature>
<feature type="transmembrane region" description="Helical" evidence="1">
    <location>
        <begin position="192"/>
        <end position="224"/>
    </location>
</feature>
<name>A0AA96FEC1_9MICO</name>
<feature type="transmembrane region" description="Helical" evidence="1">
    <location>
        <begin position="77"/>
        <end position="96"/>
    </location>
</feature>
<reference evidence="2" key="1">
    <citation type="submission" date="2023-09" db="EMBL/GenBank/DDBJ databases">
        <title>Demequina sp. a novel bacteria isolated from Capsicum annuum.</title>
        <authorList>
            <person name="Humaira Z."/>
            <person name="Lee J."/>
            <person name="Cho D."/>
        </authorList>
    </citation>
    <scope>NUCLEOTIDE SEQUENCE</scope>
    <source>
        <strain evidence="2">PMTSA13</strain>
    </source>
</reference>
<evidence type="ECO:0000256" key="1">
    <source>
        <dbReference type="SAM" id="Phobius"/>
    </source>
</evidence>
<gene>
    <name evidence="2" type="ORF">RN607_02885</name>
</gene>
<feature type="transmembrane region" description="Helical" evidence="1">
    <location>
        <begin position="135"/>
        <end position="153"/>
    </location>
</feature>
<accession>A0AA96FEC1</accession>